<sequence>MASLALKNLGKDMEGIYPPRGTSWQYLEDVISLAHALFLENTKLHRLTDQASHQEDLPLQPPQHDDVHLQQGFPFQQQPQHDGYLQPVVPFQQQLHI</sequence>
<organism evidence="1">
    <name type="scientific">Oryza sativa subsp. japonica</name>
    <name type="common">Rice</name>
    <dbReference type="NCBI Taxonomy" id="39947"/>
    <lineage>
        <taxon>Eukaryota</taxon>
        <taxon>Viridiplantae</taxon>
        <taxon>Streptophyta</taxon>
        <taxon>Embryophyta</taxon>
        <taxon>Tracheophyta</taxon>
        <taxon>Spermatophyta</taxon>
        <taxon>Magnoliopsida</taxon>
        <taxon>Liliopsida</taxon>
        <taxon>Poales</taxon>
        <taxon>Poaceae</taxon>
        <taxon>BOP clade</taxon>
        <taxon>Oryzoideae</taxon>
        <taxon>Oryzeae</taxon>
        <taxon>Oryzinae</taxon>
        <taxon>Oryza</taxon>
        <taxon>Oryza sativa</taxon>
    </lineage>
</organism>
<protein>
    <submittedName>
        <fullName evidence="1">Uncharacterized protein</fullName>
    </submittedName>
</protein>
<reference evidence="1" key="1">
    <citation type="journal article" date="2005" name="PLoS Biol.">
        <title>The genomes of Oryza sativa: a history of duplications.</title>
        <authorList>
            <person name="Yu J."/>
            <person name="Wang J."/>
            <person name="Lin W."/>
            <person name="Li S."/>
            <person name="Li H."/>
            <person name="Zhou J."/>
            <person name="Ni P."/>
            <person name="Dong W."/>
            <person name="Hu S."/>
            <person name="Zeng C."/>
            <person name="Zhang J."/>
            <person name="Zhang Y."/>
            <person name="Li R."/>
            <person name="Xu Z."/>
            <person name="Li S."/>
            <person name="Li X."/>
            <person name="Zheng H."/>
            <person name="Cong L."/>
            <person name="Lin L."/>
            <person name="Yin J."/>
            <person name="Geng J."/>
            <person name="Li G."/>
            <person name="Shi J."/>
            <person name="Liu J."/>
            <person name="Lv H."/>
            <person name="Li J."/>
            <person name="Wang J."/>
            <person name="Deng Y."/>
            <person name="Ran L."/>
            <person name="Shi X."/>
            <person name="Wang X."/>
            <person name="Wu Q."/>
            <person name="Li C."/>
            <person name="Ren X."/>
            <person name="Wang J."/>
            <person name="Wang X."/>
            <person name="Li D."/>
            <person name="Liu D."/>
            <person name="Zhang X."/>
            <person name="Ji Z."/>
            <person name="Zhao W."/>
            <person name="Sun Y."/>
            <person name="Zhang Z."/>
            <person name="Bao J."/>
            <person name="Han Y."/>
            <person name="Dong L."/>
            <person name="Ji J."/>
            <person name="Chen P."/>
            <person name="Wu S."/>
            <person name="Liu J."/>
            <person name="Xiao Y."/>
            <person name="Bu D."/>
            <person name="Tan J."/>
            <person name="Yang L."/>
            <person name="Ye C."/>
            <person name="Zhang J."/>
            <person name="Xu J."/>
            <person name="Zhou Y."/>
            <person name="Yu Y."/>
            <person name="Zhang B."/>
            <person name="Zhuang S."/>
            <person name="Wei H."/>
            <person name="Liu B."/>
            <person name="Lei M."/>
            <person name="Yu H."/>
            <person name="Li Y."/>
            <person name="Xu H."/>
            <person name="Wei S."/>
            <person name="He X."/>
            <person name="Fang L."/>
            <person name="Zhang Z."/>
            <person name="Zhang Y."/>
            <person name="Huang X."/>
            <person name="Su Z."/>
            <person name="Tong W."/>
            <person name="Li J."/>
            <person name="Tong Z."/>
            <person name="Li S."/>
            <person name="Ye J."/>
            <person name="Wang L."/>
            <person name="Fang L."/>
            <person name="Lei T."/>
            <person name="Chen C."/>
            <person name="Chen H."/>
            <person name="Xu Z."/>
            <person name="Li H."/>
            <person name="Huang H."/>
            <person name="Zhang F."/>
            <person name="Xu H."/>
            <person name="Li N."/>
            <person name="Zhao C."/>
            <person name="Li S."/>
            <person name="Dong L."/>
            <person name="Huang Y."/>
            <person name="Li L."/>
            <person name="Xi Y."/>
            <person name="Qi Q."/>
            <person name="Li W."/>
            <person name="Zhang B."/>
            <person name="Hu W."/>
            <person name="Zhang Y."/>
            <person name="Tian X."/>
            <person name="Jiao Y."/>
            <person name="Liang X."/>
            <person name="Jin J."/>
            <person name="Gao L."/>
            <person name="Zheng W."/>
            <person name="Hao B."/>
            <person name="Liu S."/>
            <person name="Wang W."/>
            <person name="Yuan L."/>
            <person name="Cao M."/>
            <person name="McDermott J."/>
            <person name="Samudrala R."/>
            <person name="Wang J."/>
            <person name="Wong G.K."/>
            <person name="Yang H."/>
        </authorList>
    </citation>
    <scope>NUCLEOTIDE SEQUENCE [LARGE SCALE GENOMIC DNA]</scope>
</reference>
<dbReference type="EMBL" id="CM000145">
    <property type="protein sequence ID" value="EAZ43151.1"/>
    <property type="molecule type" value="Genomic_DNA"/>
</dbReference>
<dbReference type="Proteomes" id="UP000007752">
    <property type="component" value="Chromosome 8"/>
</dbReference>
<gene>
    <name evidence="1" type="ORF">OsJ_27743</name>
</gene>
<evidence type="ECO:0000313" key="1">
    <source>
        <dbReference type="EMBL" id="EAZ43151.1"/>
    </source>
</evidence>
<dbReference type="AlphaFoldDB" id="A3BUB2"/>
<proteinExistence type="predicted"/>
<reference evidence="1" key="2">
    <citation type="submission" date="2008-12" db="EMBL/GenBank/DDBJ databases">
        <title>Improved gene annotation of the rice (Oryza sativa) genomes.</title>
        <authorList>
            <person name="Wang J."/>
            <person name="Li R."/>
            <person name="Fan W."/>
            <person name="Huang Q."/>
            <person name="Zhang J."/>
            <person name="Zhou Y."/>
            <person name="Hu Y."/>
            <person name="Zi S."/>
            <person name="Li J."/>
            <person name="Ni P."/>
            <person name="Zheng H."/>
            <person name="Zhang Y."/>
            <person name="Zhao M."/>
            <person name="Hao Q."/>
            <person name="McDermott J."/>
            <person name="Samudrala R."/>
            <person name="Kristiansen K."/>
            <person name="Wong G.K.-S."/>
        </authorList>
    </citation>
    <scope>NUCLEOTIDE SEQUENCE</scope>
</reference>
<name>A3BUB2_ORYSJ</name>
<accession>A3BUB2</accession>